<feature type="region of interest" description="Disordered" evidence="1">
    <location>
        <begin position="1"/>
        <end position="31"/>
    </location>
</feature>
<name>A0ABR2HZY8_9PEZI</name>
<comment type="caution">
    <text evidence="2">The sequence shown here is derived from an EMBL/GenBank/DDBJ whole genome shotgun (WGS) entry which is preliminary data.</text>
</comment>
<gene>
    <name evidence="2" type="ORF">PGQ11_011557</name>
</gene>
<dbReference type="EMBL" id="JAPCWZ010000007">
    <property type="protein sequence ID" value="KAK8855645.1"/>
    <property type="molecule type" value="Genomic_DNA"/>
</dbReference>
<evidence type="ECO:0000313" key="2">
    <source>
        <dbReference type="EMBL" id="KAK8855645.1"/>
    </source>
</evidence>
<sequence>MPPSHLSAGPMDTRHLVGGGSPAEGGDKPETGILDLPMEILSLICESFRVGRYRPKESLETSKALRLTNRRLNTAATPMLFSTLTIKLDKESMRRANELVSCNPIMAASVRTVVISLACRDSSLVDEKVLFTEAWLENIDNICGYYDPHWQESREGRDWLGWRPSLERESPILRQCHEHSKRSSPEAIECFRIGHRLFDAWNGRRWSNLDNDLGGAHRGSEHECVVRELAKTDREEGIHAYRQLLLGAHKDYSKKHQEQLKIIENGSFAQDIAQYLTKLPHKGLQIIITDDPIHPILSSELGSRYKDCFRLINDNEKLLSAMTAPHYWLDISTFRPGLGLNPRQRLLPAARLISEIPVACFRAGTPITDLKIECFPPTVTIVGGFSAMFPLSSSLPSLEAWDAELRTASQHLERFHFGRHYQPHQKTLLSAHEQDRLTLFLSAMLSGDKLNSIHVDTYPVYGDSDIHPKYRYDAMASALKTVDLEKLRTLHLRGFSIDQEALETVCRRLIDGGALEEVHLSCVRLMENGGERWADVKDILQESISCSGNGVESAIDLCLDKLVGGEFFPEEEEKEDIMGDMGSLFLD</sequence>
<evidence type="ECO:0000313" key="3">
    <source>
        <dbReference type="Proteomes" id="UP001390339"/>
    </source>
</evidence>
<dbReference type="Proteomes" id="UP001390339">
    <property type="component" value="Unassembled WGS sequence"/>
</dbReference>
<protein>
    <recommendedName>
        <fullName evidence="4">F-box domain-containing protein</fullName>
    </recommendedName>
</protein>
<proteinExistence type="predicted"/>
<evidence type="ECO:0000256" key="1">
    <source>
        <dbReference type="SAM" id="MobiDB-lite"/>
    </source>
</evidence>
<evidence type="ECO:0008006" key="4">
    <source>
        <dbReference type="Google" id="ProtNLM"/>
    </source>
</evidence>
<keyword evidence="3" id="KW-1185">Reference proteome</keyword>
<organism evidence="2 3">
    <name type="scientific">Apiospora arundinis</name>
    <dbReference type="NCBI Taxonomy" id="335852"/>
    <lineage>
        <taxon>Eukaryota</taxon>
        <taxon>Fungi</taxon>
        <taxon>Dikarya</taxon>
        <taxon>Ascomycota</taxon>
        <taxon>Pezizomycotina</taxon>
        <taxon>Sordariomycetes</taxon>
        <taxon>Xylariomycetidae</taxon>
        <taxon>Amphisphaeriales</taxon>
        <taxon>Apiosporaceae</taxon>
        <taxon>Apiospora</taxon>
    </lineage>
</organism>
<reference evidence="2 3" key="1">
    <citation type="journal article" date="2024" name="IMA Fungus">
        <title>Apiospora arundinis, a panoply of carbohydrate-active enzymes and secondary metabolites.</title>
        <authorList>
            <person name="Sorensen T."/>
            <person name="Petersen C."/>
            <person name="Muurmann A.T."/>
            <person name="Christiansen J.V."/>
            <person name="Brundto M.L."/>
            <person name="Overgaard C.K."/>
            <person name="Boysen A.T."/>
            <person name="Wollenberg R.D."/>
            <person name="Larsen T.O."/>
            <person name="Sorensen J.L."/>
            <person name="Nielsen K.L."/>
            <person name="Sondergaard T.E."/>
        </authorList>
    </citation>
    <scope>NUCLEOTIDE SEQUENCE [LARGE SCALE GENOMIC DNA]</scope>
    <source>
        <strain evidence="2 3">AAU 773</strain>
    </source>
</reference>
<accession>A0ABR2HZY8</accession>